<accession>A0ABS6TDI0</accession>
<dbReference type="EMBL" id="JAHUZB010000003">
    <property type="protein sequence ID" value="MBV7390977.1"/>
    <property type="molecule type" value="Genomic_DNA"/>
</dbReference>
<dbReference type="RefSeq" id="WP_218326010.1">
    <property type="nucleotide sequence ID" value="NZ_JAHUZB010000003.1"/>
</dbReference>
<sequence length="153" mass="17726">MAVSEWYQNKEGRAEHLVYLNKQGKELEKLLNKEKTMIIRGAAGRKSPLGGRAKIDDLVYFVETGGNQMVTHRGVIKNVIETEKMTPEESAAFVDKHEKELNLSKAQYKRWAGKKFLALYEIDHLEAIEPFKYDRQNNMDDWIITEDINQIKA</sequence>
<evidence type="ECO:0000313" key="1">
    <source>
        <dbReference type="EMBL" id="MBV7390977.1"/>
    </source>
</evidence>
<dbReference type="Proteomes" id="UP000774130">
    <property type="component" value="Unassembled WGS sequence"/>
</dbReference>
<proteinExistence type="predicted"/>
<gene>
    <name evidence="1" type="ORF">KUA55_09805</name>
</gene>
<reference evidence="1 2" key="1">
    <citation type="submission" date="2021-06" db="EMBL/GenBank/DDBJ databases">
        <title>Enterococcus alishanensis sp. nov., a novel lactic acid bacterium isolated from fresh coffee beans.</title>
        <authorList>
            <person name="Chen Y.-S."/>
        </authorList>
    </citation>
    <scope>NUCLEOTIDE SEQUENCE [LARGE SCALE GENOMIC DNA]</scope>
    <source>
        <strain evidence="1 2">ALS3</strain>
    </source>
</reference>
<name>A0ABS6TDI0_9ENTE</name>
<evidence type="ECO:0008006" key="3">
    <source>
        <dbReference type="Google" id="ProtNLM"/>
    </source>
</evidence>
<comment type="caution">
    <text evidence="1">The sequence shown here is derived from an EMBL/GenBank/DDBJ whole genome shotgun (WGS) entry which is preliminary data.</text>
</comment>
<evidence type="ECO:0000313" key="2">
    <source>
        <dbReference type="Proteomes" id="UP000774130"/>
    </source>
</evidence>
<keyword evidence="2" id="KW-1185">Reference proteome</keyword>
<organism evidence="1 2">
    <name type="scientific">Enterococcus alishanensis</name>
    <dbReference type="NCBI Taxonomy" id="1303817"/>
    <lineage>
        <taxon>Bacteria</taxon>
        <taxon>Bacillati</taxon>
        <taxon>Bacillota</taxon>
        <taxon>Bacilli</taxon>
        <taxon>Lactobacillales</taxon>
        <taxon>Enterococcaceae</taxon>
        <taxon>Enterococcus</taxon>
    </lineage>
</organism>
<protein>
    <recommendedName>
        <fullName evidence="3">ASCH domain-containing protein</fullName>
    </recommendedName>
</protein>